<reference evidence="3" key="1">
    <citation type="submission" date="2017-09" db="EMBL/GenBank/DDBJ databases">
        <title>Metaegenomics of thermophilic ammonia-oxidizing enrichment culture.</title>
        <authorList>
            <person name="Kato S."/>
            <person name="Suzuki K."/>
        </authorList>
    </citation>
    <scope>NUCLEOTIDE SEQUENCE [LARGE SCALE GENOMIC DNA]</scope>
</reference>
<feature type="region of interest" description="Disordered" evidence="1">
    <location>
        <begin position="1"/>
        <end position="173"/>
    </location>
</feature>
<accession>A0A2H5Y8B9</accession>
<feature type="compositionally biased region" description="Basic and acidic residues" evidence="1">
    <location>
        <begin position="364"/>
        <end position="373"/>
    </location>
</feature>
<feature type="compositionally biased region" description="Low complexity" evidence="1">
    <location>
        <begin position="33"/>
        <end position="52"/>
    </location>
</feature>
<gene>
    <name evidence="2" type="ORF">HRbin22_01940</name>
</gene>
<dbReference type="EMBL" id="BEHY01000058">
    <property type="protein sequence ID" value="GBD09682.1"/>
    <property type="molecule type" value="Genomic_DNA"/>
</dbReference>
<feature type="compositionally biased region" description="Polar residues" evidence="1">
    <location>
        <begin position="159"/>
        <end position="170"/>
    </location>
</feature>
<feature type="region of interest" description="Disordered" evidence="1">
    <location>
        <begin position="205"/>
        <end position="373"/>
    </location>
</feature>
<dbReference type="Proteomes" id="UP000236642">
    <property type="component" value="Unassembled WGS sequence"/>
</dbReference>
<feature type="compositionally biased region" description="Gly residues" evidence="1">
    <location>
        <begin position="23"/>
        <end position="32"/>
    </location>
</feature>
<evidence type="ECO:0000313" key="3">
    <source>
        <dbReference type="Proteomes" id="UP000236642"/>
    </source>
</evidence>
<evidence type="ECO:0000256" key="1">
    <source>
        <dbReference type="SAM" id="MobiDB-lite"/>
    </source>
</evidence>
<sequence>MVCEGARSRSGAGVDRAAASGAAGPGAPGRSGPGSSAARGGMACGRSRPGPGSASGAGPGDRLAGPGLFPCGASDPLGADVHYGDHGSAGGDPGDGSNEPAGAPPGPAHGTAEPGDGAAGQRDGSGDRPGSNGQGGLRTFRCSERSDLAVGCLRGGSGSARNDGSGSMPSRATPVSWEMGCSFRRATGWAAFAFEGWRWGMARRGPGGSGVDGTAVAWGADSGLSRAPDRGHARSSGGRSGSPATSGLSRGHRLPERRPVSGDPAADPGSGRAGGGGRPGRFHPQHGGGSLAGIPSSGRGAPGHQLHHLAPEPLRRCARGLRGLHAPGATGGRPLSSGDWPSLSSGGVSGDGPPVAGRGLPGHPDGRSGSRSP</sequence>
<feature type="compositionally biased region" description="Low complexity" evidence="1">
    <location>
        <begin position="8"/>
        <end position="22"/>
    </location>
</feature>
<evidence type="ECO:0000313" key="2">
    <source>
        <dbReference type="EMBL" id="GBD09682.1"/>
    </source>
</evidence>
<organism evidence="2 3">
    <name type="scientific">Candidatus Thermoflexus japonica</name>
    <dbReference type="NCBI Taxonomy" id="2035417"/>
    <lineage>
        <taxon>Bacteria</taxon>
        <taxon>Bacillati</taxon>
        <taxon>Chloroflexota</taxon>
        <taxon>Thermoflexia</taxon>
        <taxon>Thermoflexales</taxon>
        <taxon>Thermoflexaceae</taxon>
        <taxon>Thermoflexus</taxon>
    </lineage>
</organism>
<name>A0A2H5Y8B9_9CHLR</name>
<feature type="compositionally biased region" description="Low complexity" evidence="1">
    <location>
        <begin position="234"/>
        <end position="247"/>
    </location>
</feature>
<dbReference type="AlphaFoldDB" id="A0A2H5Y8B9"/>
<protein>
    <submittedName>
        <fullName evidence="2">Uncharacterized protein</fullName>
    </submittedName>
</protein>
<proteinExistence type="predicted"/>
<comment type="caution">
    <text evidence="2">The sequence shown here is derived from an EMBL/GenBank/DDBJ whole genome shotgun (WGS) entry which is preliminary data.</text>
</comment>
<feature type="compositionally biased region" description="Low complexity" evidence="1">
    <location>
        <begin position="341"/>
        <end position="354"/>
    </location>
</feature>